<protein>
    <recommendedName>
        <fullName evidence="3">CdiI immunity protein domain-containing protein</fullName>
    </recommendedName>
</protein>
<evidence type="ECO:0000313" key="1">
    <source>
        <dbReference type="EMBL" id="MDR0191808.1"/>
    </source>
</evidence>
<proteinExistence type="predicted"/>
<dbReference type="NCBIfam" id="NF047838">
    <property type="entry name" value="SCO4402_fam"/>
    <property type="match status" value="1"/>
</dbReference>
<name>A0ABU1CX13_9PSED</name>
<comment type="caution">
    <text evidence="1">The sequence shown here is derived from an EMBL/GenBank/DDBJ whole genome shotgun (WGS) entry which is preliminary data.</text>
</comment>
<accession>A0ABU1CX13</accession>
<gene>
    <name evidence="1" type="ORF">RCO22_22935</name>
</gene>
<evidence type="ECO:0000313" key="2">
    <source>
        <dbReference type="Proteomes" id="UP001224477"/>
    </source>
</evidence>
<dbReference type="InterPro" id="IPR057705">
    <property type="entry name" value="DUF7945"/>
</dbReference>
<reference evidence="1 2" key="1">
    <citation type="journal article" date="2023" name="Microbiol. Resour. Announc.">
        <title>Whole-genome sequence of Pseudomonas yamanorum OLsAu1 isolated from the edible ectomycorrhizal mushroom Lactarius sp. section Deliciosi.</title>
        <authorList>
            <person name="Ramirez-Mendoza R."/>
            <person name="Angeles-Argaiz R.E."/>
            <person name="Hernandez-Oaxaca D."/>
            <person name="Aguirre-Beltran L."/>
            <person name="Almaraz-Suarez J."/>
            <person name="Perez-Moreno J."/>
        </authorList>
    </citation>
    <scope>NUCLEOTIDE SEQUENCE [LARGE SCALE GENOMIC DNA]</scope>
    <source>
        <strain evidence="1 2">OLsAu1</strain>
    </source>
</reference>
<sequence length="129" mass="14879">MENLELSELKFPSMREELVSYLAGLSDSDYQYRAWVERSSPNLAYDELDYTIHFLYDDTGLAENAYTWIGLVLKNDQEARAIEDVVQAIDALFDKYGPDLSDKEYLEKEEWARIVCVSKDALKVLLPGK</sequence>
<keyword evidence="2" id="KW-1185">Reference proteome</keyword>
<dbReference type="Pfam" id="PF25656">
    <property type="entry name" value="DUF7945"/>
    <property type="match status" value="1"/>
</dbReference>
<evidence type="ECO:0008006" key="3">
    <source>
        <dbReference type="Google" id="ProtNLM"/>
    </source>
</evidence>
<organism evidence="1 2">
    <name type="scientific">Pseudomonas yamanorum</name>
    <dbReference type="NCBI Taxonomy" id="515393"/>
    <lineage>
        <taxon>Bacteria</taxon>
        <taxon>Pseudomonadati</taxon>
        <taxon>Pseudomonadota</taxon>
        <taxon>Gammaproteobacteria</taxon>
        <taxon>Pseudomonadales</taxon>
        <taxon>Pseudomonadaceae</taxon>
        <taxon>Pseudomonas</taxon>
    </lineage>
</organism>
<dbReference type="Proteomes" id="UP001224477">
    <property type="component" value="Unassembled WGS sequence"/>
</dbReference>
<dbReference type="EMBL" id="JAVGXC010000028">
    <property type="protein sequence ID" value="MDR0191808.1"/>
    <property type="molecule type" value="Genomic_DNA"/>
</dbReference>
<dbReference type="RefSeq" id="WP_177045654.1">
    <property type="nucleotide sequence ID" value="NZ_JAVGXC010000028.1"/>
</dbReference>